<dbReference type="GO" id="GO:0030515">
    <property type="term" value="F:snoRNA binding"/>
    <property type="evidence" value="ECO:0007669"/>
    <property type="project" value="TreeGrafter"/>
</dbReference>
<feature type="repeat" description="WD" evidence="3">
    <location>
        <begin position="18"/>
        <end position="52"/>
    </location>
</feature>
<protein>
    <submittedName>
        <fullName evidence="4">WD domain, G-beta repeat protein</fullName>
    </submittedName>
</protein>
<keyword evidence="5" id="KW-1185">Reference proteome</keyword>
<dbReference type="OrthoDB" id="5843821at2759"/>
<dbReference type="Gene3D" id="2.130.10.10">
    <property type="entry name" value="YVTN repeat-like/Quinoprotein amine dehydrogenase"/>
    <property type="match status" value="1"/>
</dbReference>
<accession>A0A0C2F7W0</accession>
<dbReference type="InterPro" id="IPR051570">
    <property type="entry name" value="TBC1_cilium_biogenesis"/>
</dbReference>
<evidence type="ECO:0000313" key="5">
    <source>
        <dbReference type="Proteomes" id="UP000054047"/>
    </source>
</evidence>
<evidence type="ECO:0000313" key="4">
    <source>
        <dbReference type="EMBL" id="KIH44590.1"/>
    </source>
</evidence>
<keyword evidence="2" id="KW-0677">Repeat</keyword>
<evidence type="ECO:0000256" key="1">
    <source>
        <dbReference type="ARBA" id="ARBA00022574"/>
    </source>
</evidence>
<feature type="non-terminal residue" evidence="4">
    <location>
        <position position="194"/>
    </location>
</feature>
<dbReference type="GO" id="GO:0032040">
    <property type="term" value="C:small-subunit processome"/>
    <property type="evidence" value="ECO:0007669"/>
    <property type="project" value="TreeGrafter"/>
</dbReference>
<dbReference type="PRINTS" id="PR00320">
    <property type="entry name" value="GPROTEINBRPT"/>
</dbReference>
<gene>
    <name evidence="4" type="ORF">ANCDUO_25384</name>
</gene>
<feature type="non-terminal residue" evidence="4">
    <location>
        <position position="1"/>
    </location>
</feature>
<dbReference type="SUPFAM" id="SSF50998">
    <property type="entry name" value="Quinoprotein alcohol dehydrogenase-like"/>
    <property type="match status" value="1"/>
</dbReference>
<evidence type="ECO:0000256" key="3">
    <source>
        <dbReference type="PROSITE-ProRule" id="PRU00221"/>
    </source>
</evidence>
<name>A0A0C2F7W0_9BILA</name>
<organism evidence="4 5">
    <name type="scientific">Ancylostoma duodenale</name>
    <dbReference type="NCBI Taxonomy" id="51022"/>
    <lineage>
        <taxon>Eukaryota</taxon>
        <taxon>Metazoa</taxon>
        <taxon>Ecdysozoa</taxon>
        <taxon>Nematoda</taxon>
        <taxon>Chromadorea</taxon>
        <taxon>Rhabditida</taxon>
        <taxon>Rhabditina</taxon>
        <taxon>Rhabditomorpha</taxon>
        <taxon>Strongyloidea</taxon>
        <taxon>Ancylostomatidae</taxon>
        <taxon>Ancylostomatinae</taxon>
        <taxon>Ancylostoma</taxon>
    </lineage>
</organism>
<feature type="repeat" description="WD" evidence="3">
    <location>
        <begin position="111"/>
        <end position="152"/>
    </location>
</feature>
<dbReference type="AlphaFoldDB" id="A0A0C2F7W0"/>
<dbReference type="InterPro" id="IPR001680">
    <property type="entry name" value="WD40_rpt"/>
</dbReference>
<dbReference type="PROSITE" id="PS50294">
    <property type="entry name" value="WD_REPEATS_REGION"/>
    <property type="match status" value="2"/>
</dbReference>
<dbReference type="PANTHER" id="PTHR19853">
    <property type="entry name" value="WD REPEAT CONTAINING PROTEIN 3 WDR3"/>
    <property type="match status" value="1"/>
</dbReference>
<dbReference type="Pfam" id="PF25172">
    <property type="entry name" value="Beta-prop_WDR3_2nd"/>
    <property type="match status" value="1"/>
</dbReference>
<dbReference type="SMART" id="SM00320">
    <property type="entry name" value="WD40"/>
    <property type="match status" value="4"/>
</dbReference>
<proteinExistence type="predicted"/>
<dbReference type="FunFam" id="2.130.10.10:FF:000157">
    <property type="entry name" value="WD repeat domain 3"/>
    <property type="match status" value="1"/>
</dbReference>
<dbReference type="InterPro" id="IPR015943">
    <property type="entry name" value="WD40/YVTN_repeat-like_dom_sf"/>
</dbReference>
<keyword evidence="1 3" id="KW-0853">WD repeat</keyword>
<evidence type="ECO:0000256" key="2">
    <source>
        <dbReference type="ARBA" id="ARBA00022737"/>
    </source>
</evidence>
<dbReference type="GO" id="GO:0034388">
    <property type="term" value="C:Pwp2p-containing subcomplex of 90S preribosome"/>
    <property type="evidence" value="ECO:0007669"/>
    <property type="project" value="TreeGrafter"/>
</dbReference>
<dbReference type="InterPro" id="IPR020472">
    <property type="entry name" value="WD40_PAC1"/>
</dbReference>
<dbReference type="InterPro" id="IPR011047">
    <property type="entry name" value="Quinoprotein_ADH-like_sf"/>
</dbReference>
<feature type="repeat" description="WD" evidence="3">
    <location>
        <begin position="153"/>
        <end position="186"/>
    </location>
</feature>
<dbReference type="PANTHER" id="PTHR19853:SF0">
    <property type="entry name" value="WD REPEAT-CONTAINING PROTEIN 3"/>
    <property type="match status" value="1"/>
</dbReference>
<dbReference type="PROSITE" id="PS50082">
    <property type="entry name" value="WD_REPEATS_2"/>
    <property type="match status" value="3"/>
</dbReference>
<sequence length="194" mass="21395">TGELYLWDVAACELLESRKGHEGAVWAIVHTVDGKGIITVSSDKKAKFWSYEVVSEGTHKRLSIRETRILELPEEALCCAVSPDGKFVLIGMLDNTVGVYFFDTLKFFISLYGHSLPVTCVTVSPNSKLAVTGSADKSIKIWGLDFGNCHKSFHAHDDVVSAVLFSPSEEILVWSAGRDGKIKQWDAQKLCCVQ</sequence>
<dbReference type="GO" id="GO:0030490">
    <property type="term" value="P:maturation of SSU-rRNA"/>
    <property type="evidence" value="ECO:0007669"/>
    <property type="project" value="TreeGrafter"/>
</dbReference>
<reference evidence="4 5" key="1">
    <citation type="submission" date="2013-12" db="EMBL/GenBank/DDBJ databases">
        <title>Draft genome of the parsitic nematode Ancylostoma duodenale.</title>
        <authorList>
            <person name="Mitreva M."/>
        </authorList>
    </citation>
    <scope>NUCLEOTIDE SEQUENCE [LARGE SCALE GENOMIC DNA]</scope>
    <source>
        <strain evidence="4 5">Zhejiang</strain>
    </source>
</reference>
<dbReference type="EMBL" id="KN776731">
    <property type="protein sequence ID" value="KIH44590.1"/>
    <property type="molecule type" value="Genomic_DNA"/>
</dbReference>
<dbReference type="Proteomes" id="UP000054047">
    <property type="component" value="Unassembled WGS sequence"/>
</dbReference>